<evidence type="ECO:0000256" key="6">
    <source>
        <dbReference type="ARBA" id="ARBA00023136"/>
    </source>
</evidence>
<name>A0A556AVY4_9BURK</name>
<proteinExistence type="inferred from homology"/>
<dbReference type="PANTHER" id="PTHR47529">
    <property type="entry name" value="PEPTIDYL-PROLYL CIS-TRANS ISOMERASE D"/>
    <property type="match status" value="1"/>
</dbReference>
<evidence type="ECO:0000259" key="14">
    <source>
        <dbReference type="PROSITE" id="PS50198"/>
    </source>
</evidence>
<evidence type="ECO:0000313" key="16">
    <source>
        <dbReference type="Proteomes" id="UP000318405"/>
    </source>
</evidence>
<dbReference type="GO" id="GO:0003755">
    <property type="term" value="F:peptidyl-prolyl cis-trans isomerase activity"/>
    <property type="evidence" value="ECO:0007669"/>
    <property type="project" value="UniProtKB-KW"/>
</dbReference>
<feature type="domain" description="PpiC" evidence="14">
    <location>
        <begin position="309"/>
        <end position="411"/>
    </location>
</feature>
<evidence type="ECO:0000256" key="2">
    <source>
        <dbReference type="ARBA" id="ARBA00022475"/>
    </source>
</evidence>
<keyword evidence="4 13" id="KW-0812">Transmembrane</keyword>
<keyword evidence="5 13" id="KW-1133">Transmembrane helix</keyword>
<dbReference type="InterPro" id="IPR027304">
    <property type="entry name" value="Trigger_fact/SurA_dom_sf"/>
</dbReference>
<gene>
    <name evidence="15" type="ORF">FOZ76_07120</name>
</gene>
<sequence>MCGEPVCHLALSEQAACVADPGAQASCRVLFRCGPPARLWENGQMFELVRNHKRWMLLLVLILILPSFVFFGIEGYTRFMEGDRAVARVAGEPISIQEYESARRDQLDRARQALGAQFDPMVFDTPEQRQRTLDALIDTRVIAAAMVEGRYTVSDNALRQAIATLPQAQENGRFDPARYQQFLAMQGLSPGQFESYMRYDLARSQVLDPVLESASAPQRIVTDLLASMQQERTVRVRRFEAEDYRASAQVSDEDVQKYYEANAARFQRPETVDAQYVLLDGAAVLKDVSVSDDALASYYEQNKNRYTSPERRRVSHILIQPEGQGEAAVAAARAEAEALLGKLRAQPDSFAEVAREASQDSGTAAQGGDLGWLDRGMMVPAFENAAFALKQGEISEPVQTDFGIHLIKADEVQPSQVQPLAEVRDRLLEEIRNQQAGERFGEAARQLSELVYDQADSLQPVADALGLELRTAEGIAREQAPQGAPDVFNDPRVRQALFSNEVARQGRNSGVIELAPDRLLAVRALKVEPAHVAPLAEVSEEIREALVQQQAFAAAEAAGQKFVAELQEGAEPVGFGDALNVSRAERQGLSMPVLQAIMSVPEDASLPSYVSATAAGEFVVAQVQEVKPAPKPEDTMVRAEQSALGNAYAEAQAQAVLQALRQQFKVEIEPLAAQAIAEASEQG</sequence>
<evidence type="ECO:0000256" key="7">
    <source>
        <dbReference type="ARBA" id="ARBA00023186"/>
    </source>
</evidence>
<dbReference type="OrthoDB" id="9812372at2"/>
<evidence type="ECO:0000256" key="3">
    <source>
        <dbReference type="ARBA" id="ARBA00022519"/>
    </source>
</evidence>
<comment type="subcellular location">
    <subcellularLocation>
        <location evidence="1">Cell inner membrane</location>
        <topology evidence="1">Single-pass type II membrane protein</topology>
        <orientation evidence="1">Periplasmic side</orientation>
    </subcellularLocation>
</comment>
<dbReference type="SUPFAM" id="SSF54534">
    <property type="entry name" value="FKBP-like"/>
    <property type="match status" value="1"/>
</dbReference>
<dbReference type="AlphaFoldDB" id="A0A556AVY4"/>
<protein>
    <recommendedName>
        <fullName evidence="10">Periplasmic chaperone PpiD</fullName>
    </recommendedName>
    <alternativeName>
        <fullName evidence="11">Periplasmic folding chaperone</fullName>
    </alternativeName>
</protein>
<dbReference type="EMBL" id="VLTJ01000011">
    <property type="protein sequence ID" value="TSH97086.1"/>
    <property type="molecule type" value="Genomic_DNA"/>
</dbReference>
<feature type="transmembrane region" description="Helical" evidence="13">
    <location>
        <begin position="55"/>
        <end position="73"/>
    </location>
</feature>
<keyword evidence="2" id="KW-1003">Cell membrane</keyword>
<dbReference type="Pfam" id="PF13624">
    <property type="entry name" value="SurA_N_3"/>
    <property type="match status" value="1"/>
</dbReference>
<evidence type="ECO:0000256" key="9">
    <source>
        <dbReference type="ARBA" id="ARBA00038408"/>
    </source>
</evidence>
<evidence type="ECO:0000256" key="11">
    <source>
        <dbReference type="ARBA" id="ARBA00042775"/>
    </source>
</evidence>
<keyword evidence="12" id="KW-0697">Rotamase</keyword>
<dbReference type="InterPro" id="IPR000297">
    <property type="entry name" value="PPIase_PpiC"/>
</dbReference>
<keyword evidence="3" id="KW-0997">Cell inner membrane</keyword>
<organism evidence="15 16">
    <name type="scientific">Verticiella sediminum</name>
    <dbReference type="NCBI Taxonomy" id="1247510"/>
    <lineage>
        <taxon>Bacteria</taxon>
        <taxon>Pseudomonadati</taxon>
        <taxon>Pseudomonadota</taxon>
        <taxon>Betaproteobacteria</taxon>
        <taxon>Burkholderiales</taxon>
        <taxon>Alcaligenaceae</taxon>
        <taxon>Verticiella</taxon>
    </lineage>
</organism>
<dbReference type="InterPro" id="IPR046357">
    <property type="entry name" value="PPIase_dom_sf"/>
</dbReference>
<evidence type="ECO:0000313" key="15">
    <source>
        <dbReference type="EMBL" id="TSH97086.1"/>
    </source>
</evidence>
<evidence type="ECO:0000256" key="1">
    <source>
        <dbReference type="ARBA" id="ARBA00004382"/>
    </source>
</evidence>
<dbReference type="PROSITE" id="PS01096">
    <property type="entry name" value="PPIC_PPIASE_1"/>
    <property type="match status" value="1"/>
</dbReference>
<evidence type="ECO:0000256" key="12">
    <source>
        <dbReference type="PROSITE-ProRule" id="PRU00278"/>
    </source>
</evidence>
<dbReference type="GO" id="GO:0005886">
    <property type="term" value="C:plasma membrane"/>
    <property type="evidence" value="ECO:0007669"/>
    <property type="project" value="UniProtKB-SubCell"/>
</dbReference>
<evidence type="ECO:0000256" key="8">
    <source>
        <dbReference type="ARBA" id="ARBA00023235"/>
    </source>
</evidence>
<reference evidence="15 16" key="1">
    <citation type="submission" date="2019-07" db="EMBL/GenBank/DDBJ databases">
        <title>Qingshengfaniella alkalisoli gen. nov., sp. nov., isolated from saline soil.</title>
        <authorList>
            <person name="Xu L."/>
            <person name="Huang X.-X."/>
            <person name="Sun J.-Q."/>
        </authorList>
    </citation>
    <scope>NUCLEOTIDE SEQUENCE [LARGE SCALE GENOMIC DNA]</scope>
    <source>
        <strain evidence="15 16">DSM 27279</strain>
    </source>
</reference>
<dbReference type="InterPro" id="IPR023058">
    <property type="entry name" value="PPIase_PpiC_CS"/>
</dbReference>
<dbReference type="InterPro" id="IPR052029">
    <property type="entry name" value="PpiD_chaperone"/>
</dbReference>
<keyword evidence="6 13" id="KW-0472">Membrane</keyword>
<dbReference type="SUPFAM" id="SSF109998">
    <property type="entry name" value="Triger factor/SurA peptide-binding domain-like"/>
    <property type="match status" value="1"/>
</dbReference>
<keyword evidence="8 12" id="KW-0413">Isomerase</keyword>
<dbReference type="Gene3D" id="1.10.4030.10">
    <property type="entry name" value="Porin chaperone SurA, peptide-binding domain"/>
    <property type="match status" value="1"/>
</dbReference>
<comment type="similarity">
    <text evidence="9">Belongs to the PpiD chaperone family.</text>
</comment>
<evidence type="ECO:0000256" key="10">
    <source>
        <dbReference type="ARBA" id="ARBA00040743"/>
    </source>
</evidence>
<dbReference type="Gene3D" id="3.10.50.40">
    <property type="match status" value="1"/>
</dbReference>
<comment type="caution">
    <text evidence="15">The sequence shown here is derived from an EMBL/GenBank/DDBJ whole genome shotgun (WGS) entry which is preliminary data.</text>
</comment>
<accession>A0A556AVY4</accession>
<evidence type="ECO:0000256" key="5">
    <source>
        <dbReference type="ARBA" id="ARBA00022989"/>
    </source>
</evidence>
<evidence type="ECO:0000256" key="13">
    <source>
        <dbReference type="SAM" id="Phobius"/>
    </source>
</evidence>
<dbReference type="Pfam" id="PF00639">
    <property type="entry name" value="Rotamase"/>
    <property type="match status" value="1"/>
</dbReference>
<dbReference type="PROSITE" id="PS50198">
    <property type="entry name" value="PPIC_PPIASE_2"/>
    <property type="match status" value="1"/>
</dbReference>
<dbReference type="PANTHER" id="PTHR47529:SF1">
    <property type="entry name" value="PERIPLASMIC CHAPERONE PPID"/>
    <property type="match status" value="1"/>
</dbReference>
<dbReference type="Proteomes" id="UP000318405">
    <property type="component" value="Unassembled WGS sequence"/>
</dbReference>
<keyword evidence="7" id="KW-0143">Chaperone</keyword>
<evidence type="ECO:0000256" key="4">
    <source>
        <dbReference type="ARBA" id="ARBA00022692"/>
    </source>
</evidence>
<keyword evidence="16" id="KW-1185">Reference proteome</keyword>